<feature type="transmembrane region" description="Helical" evidence="2">
    <location>
        <begin position="84"/>
        <end position="102"/>
    </location>
</feature>
<dbReference type="EMBL" id="CP022188">
    <property type="protein sequence ID" value="AWI81882.1"/>
    <property type="molecule type" value="Genomic_DNA"/>
</dbReference>
<dbReference type="OrthoDB" id="7853704at2"/>
<protein>
    <submittedName>
        <fullName evidence="3">Uncharacterized protein</fullName>
    </submittedName>
</protein>
<gene>
    <name evidence="3" type="ORF">CEW87_03525</name>
</gene>
<keyword evidence="2" id="KW-0812">Transmembrane</keyword>
<keyword evidence="2" id="KW-1133">Transmembrane helix</keyword>
<evidence type="ECO:0000256" key="2">
    <source>
        <dbReference type="SAM" id="Phobius"/>
    </source>
</evidence>
<reference evidence="3 4" key="1">
    <citation type="submission" date="2017-06" db="EMBL/GenBank/DDBJ databases">
        <title>Azoarcus sp. TSNA42 complete genome sequence.</title>
        <authorList>
            <person name="Woo J.-H."/>
            <person name="Kim H.-S."/>
        </authorList>
    </citation>
    <scope>NUCLEOTIDE SEQUENCE [LARGE SCALE GENOMIC DNA]</scope>
    <source>
        <strain evidence="3 4">TSNA42</strain>
    </source>
</reference>
<keyword evidence="2" id="KW-0472">Membrane</keyword>
<proteinExistence type="predicted"/>
<dbReference type="Proteomes" id="UP000244902">
    <property type="component" value="Chromosome"/>
</dbReference>
<evidence type="ECO:0000313" key="3">
    <source>
        <dbReference type="EMBL" id="AWI81882.1"/>
    </source>
</evidence>
<evidence type="ECO:0000313" key="4">
    <source>
        <dbReference type="Proteomes" id="UP000244902"/>
    </source>
</evidence>
<organism evidence="3 4">
    <name type="scientific">Parazoarcus communis</name>
    <dbReference type="NCBI Taxonomy" id="41977"/>
    <lineage>
        <taxon>Bacteria</taxon>
        <taxon>Pseudomonadati</taxon>
        <taxon>Pseudomonadota</taxon>
        <taxon>Betaproteobacteria</taxon>
        <taxon>Rhodocyclales</taxon>
        <taxon>Zoogloeaceae</taxon>
        <taxon>Parazoarcus</taxon>
    </lineage>
</organism>
<evidence type="ECO:0000256" key="1">
    <source>
        <dbReference type="SAM" id="MobiDB-lite"/>
    </source>
</evidence>
<dbReference type="AlphaFoldDB" id="A0A2U8H7K6"/>
<feature type="region of interest" description="Disordered" evidence="1">
    <location>
        <begin position="235"/>
        <end position="255"/>
    </location>
</feature>
<feature type="transmembrane region" description="Helical" evidence="2">
    <location>
        <begin position="109"/>
        <end position="128"/>
    </location>
</feature>
<name>A0A2U8H7K6_9RHOO</name>
<sequence>MAFLLLNTLVVALFFVSPSLNMGMLLRIALVGAVVSIPLWKWHGLNVLRTWRNPPTSSFTRHDDPATGGYLFDVQPARAARMPALPLFAIGVFLLLNALLVGTRSSGGFAGLFIVALVFIGVGCTFVLPGARDRKPARISVSPQGVQSGDVSIEMKAVTDVYVAHEGLVVDPDPLMPGPNGVPIASMAGRHMGRRQSKRGYTVMIREDGMSAASILAGGLTEDCATALVTDIKKALHDQSQPKEAESKGSKSIDP</sequence>
<accession>A0A2U8H7K6</accession>